<feature type="compositionally biased region" description="Basic and acidic residues" evidence="1">
    <location>
        <begin position="226"/>
        <end position="237"/>
    </location>
</feature>
<comment type="caution">
    <text evidence="3">The sequence shown here is derived from an EMBL/GenBank/DDBJ whole genome shotgun (WGS) entry which is preliminary data.</text>
</comment>
<evidence type="ECO:0000259" key="2">
    <source>
        <dbReference type="SMART" id="SM00065"/>
    </source>
</evidence>
<feature type="region of interest" description="Disordered" evidence="1">
    <location>
        <begin position="186"/>
        <end position="273"/>
    </location>
</feature>
<dbReference type="Pfam" id="PF01590">
    <property type="entry name" value="GAF"/>
    <property type="match status" value="1"/>
</dbReference>
<keyword evidence="4" id="KW-1185">Reference proteome</keyword>
<accession>A0ABV9WGP8</accession>
<dbReference type="InterPro" id="IPR029016">
    <property type="entry name" value="GAF-like_dom_sf"/>
</dbReference>
<dbReference type="Proteomes" id="UP001595912">
    <property type="component" value="Unassembled WGS sequence"/>
</dbReference>
<reference evidence="4" key="1">
    <citation type="journal article" date="2019" name="Int. J. Syst. Evol. Microbiol.">
        <title>The Global Catalogue of Microorganisms (GCM) 10K type strain sequencing project: providing services to taxonomists for standard genome sequencing and annotation.</title>
        <authorList>
            <consortium name="The Broad Institute Genomics Platform"/>
            <consortium name="The Broad Institute Genome Sequencing Center for Infectious Disease"/>
            <person name="Wu L."/>
            <person name="Ma J."/>
        </authorList>
    </citation>
    <scope>NUCLEOTIDE SEQUENCE [LARGE SCALE GENOMIC DNA]</scope>
    <source>
        <strain evidence="4">CGMCC 4.7152</strain>
    </source>
</reference>
<feature type="domain" description="GAF" evidence="2">
    <location>
        <begin position="21"/>
        <end position="167"/>
    </location>
</feature>
<sequence>MLLSEQVALRRVTMLVARGAAPMEVFAAVTAELRRHFGGISTALARYETDGTITLVAQCDEFGRPMMHDDNVPIDGDSVCNVVLRSGRAARVNYDTATGPVAETMHGLGFRSAVGVPVMVEGRLWGVAHALSSKPDPLPVDTEPRLHDFTELVGAAIANADSRQQLIASRARLVTTADEARRKIERDLHDGAQQRNRVAGPPTAVGRSVASGPDVRGAAAAVAHRSGPERHSREPQRARPWHSSGAAVARRHLSRPQETRPLQRPAGRAGSMP</sequence>
<evidence type="ECO:0000256" key="1">
    <source>
        <dbReference type="SAM" id="MobiDB-lite"/>
    </source>
</evidence>
<evidence type="ECO:0000313" key="3">
    <source>
        <dbReference type="EMBL" id="MFC5007663.1"/>
    </source>
</evidence>
<protein>
    <submittedName>
        <fullName evidence="3">GAF domain-containing protein</fullName>
    </submittedName>
</protein>
<dbReference type="SMART" id="SM00065">
    <property type="entry name" value="GAF"/>
    <property type="match status" value="1"/>
</dbReference>
<gene>
    <name evidence="3" type="ORF">ACFPIJ_58885</name>
</gene>
<dbReference type="Gene3D" id="3.30.450.40">
    <property type="match status" value="1"/>
</dbReference>
<organism evidence="3 4">
    <name type="scientific">Dactylosporangium cerinum</name>
    <dbReference type="NCBI Taxonomy" id="1434730"/>
    <lineage>
        <taxon>Bacteria</taxon>
        <taxon>Bacillati</taxon>
        <taxon>Actinomycetota</taxon>
        <taxon>Actinomycetes</taxon>
        <taxon>Micromonosporales</taxon>
        <taxon>Micromonosporaceae</taxon>
        <taxon>Dactylosporangium</taxon>
    </lineage>
</organism>
<dbReference type="EMBL" id="JBHSIU010000130">
    <property type="protein sequence ID" value="MFC5007663.1"/>
    <property type="molecule type" value="Genomic_DNA"/>
</dbReference>
<name>A0ABV9WGP8_9ACTN</name>
<proteinExistence type="predicted"/>
<dbReference type="InterPro" id="IPR003018">
    <property type="entry name" value="GAF"/>
</dbReference>
<dbReference type="SUPFAM" id="SSF55781">
    <property type="entry name" value="GAF domain-like"/>
    <property type="match status" value="1"/>
</dbReference>
<evidence type="ECO:0000313" key="4">
    <source>
        <dbReference type="Proteomes" id="UP001595912"/>
    </source>
</evidence>